<sequence>MTIILRDEDAGRVFRNVGRVLSSGLGQMTPRRPFRSRTSKQSGPKDKGKEKEKRPIEAESDSNSEFEEALRKMKEDEERRDELCHKRGEDDLRFNDVPRMKEKFFEGTQNRNFNEEKQFSLNRIEQDFPDILRQIEEKD</sequence>
<dbReference type="Proteomes" id="UP000823775">
    <property type="component" value="Unassembled WGS sequence"/>
</dbReference>
<feature type="compositionally biased region" description="Basic and acidic residues" evidence="1">
    <location>
        <begin position="43"/>
        <end position="57"/>
    </location>
</feature>
<protein>
    <submittedName>
        <fullName evidence="2">Uncharacterized protein</fullName>
    </submittedName>
</protein>
<evidence type="ECO:0000313" key="3">
    <source>
        <dbReference type="Proteomes" id="UP000823775"/>
    </source>
</evidence>
<dbReference type="EMBL" id="JACEIK010002041">
    <property type="protein sequence ID" value="MCD9558663.1"/>
    <property type="molecule type" value="Genomic_DNA"/>
</dbReference>
<comment type="caution">
    <text evidence="2">The sequence shown here is derived from an EMBL/GenBank/DDBJ whole genome shotgun (WGS) entry which is preliminary data.</text>
</comment>
<gene>
    <name evidence="2" type="ORF">HAX54_016191</name>
</gene>
<accession>A0ABS8UKC9</accession>
<feature type="compositionally biased region" description="Basic and acidic residues" evidence="1">
    <location>
        <begin position="68"/>
        <end position="82"/>
    </location>
</feature>
<name>A0ABS8UKC9_DATST</name>
<reference evidence="2 3" key="1">
    <citation type="journal article" date="2021" name="BMC Genomics">
        <title>Datura genome reveals duplications of psychoactive alkaloid biosynthetic genes and high mutation rate following tissue culture.</title>
        <authorList>
            <person name="Rajewski A."/>
            <person name="Carter-House D."/>
            <person name="Stajich J."/>
            <person name="Litt A."/>
        </authorList>
    </citation>
    <scope>NUCLEOTIDE SEQUENCE [LARGE SCALE GENOMIC DNA]</scope>
    <source>
        <strain evidence="2">AR-01</strain>
    </source>
</reference>
<evidence type="ECO:0000313" key="2">
    <source>
        <dbReference type="EMBL" id="MCD9558663.1"/>
    </source>
</evidence>
<keyword evidence="3" id="KW-1185">Reference proteome</keyword>
<evidence type="ECO:0000256" key="1">
    <source>
        <dbReference type="SAM" id="MobiDB-lite"/>
    </source>
</evidence>
<feature type="compositionally biased region" description="Acidic residues" evidence="1">
    <location>
        <begin position="58"/>
        <end position="67"/>
    </location>
</feature>
<feature type="region of interest" description="Disordered" evidence="1">
    <location>
        <begin position="18"/>
        <end position="82"/>
    </location>
</feature>
<proteinExistence type="predicted"/>
<organism evidence="2 3">
    <name type="scientific">Datura stramonium</name>
    <name type="common">Jimsonweed</name>
    <name type="synonym">Common thornapple</name>
    <dbReference type="NCBI Taxonomy" id="4076"/>
    <lineage>
        <taxon>Eukaryota</taxon>
        <taxon>Viridiplantae</taxon>
        <taxon>Streptophyta</taxon>
        <taxon>Embryophyta</taxon>
        <taxon>Tracheophyta</taxon>
        <taxon>Spermatophyta</taxon>
        <taxon>Magnoliopsida</taxon>
        <taxon>eudicotyledons</taxon>
        <taxon>Gunneridae</taxon>
        <taxon>Pentapetalae</taxon>
        <taxon>asterids</taxon>
        <taxon>lamiids</taxon>
        <taxon>Solanales</taxon>
        <taxon>Solanaceae</taxon>
        <taxon>Solanoideae</taxon>
        <taxon>Datureae</taxon>
        <taxon>Datura</taxon>
    </lineage>
</organism>